<dbReference type="EMBL" id="BSOH01000012">
    <property type="protein sequence ID" value="GLR17461.1"/>
    <property type="molecule type" value="Genomic_DNA"/>
</dbReference>
<keyword evidence="6" id="KW-1185">Reference proteome</keyword>
<evidence type="ECO:0000256" key="1">
    <source>
        <dbReference type="ARBA" id="ARBA00023125"/>
    </source>
</evidence>
<keyword evidence="3" id="KW-0812">Transmembrane</keyword>
<dbReference type="InterPro" id="IPR036388">
    <property type="entry name" value="WH-like_DNA-bd_sf"/>
</dbReference>
<comment type="caution">
    <text evidence="5">The sequence shown here is derived from an EMBL/GenBank/DDBJ whole genome shotgun (WGS) entry which is preliminary data.</text>
</comment>
<evidence type="ECO:0000256" key="2">
    <source>
        <dbReference type="PROSITE-ProRule" id="PRU01091"/>
    </source>
</evidence>
<evidence type="ECO:0000313" key="5">
    <source>
        <dbReference type="EMBL" id="GLR17461.1"/>
    </source>
</evidence>
<protein>
    <recommendedName>
        <fullName evidence="4">OmpR/PhoB-type domain-containing protein</fullName>
    </recommendedName>
</protein>
<dbReference type="GO" id="GO:0006355">
    <property type="term" value="P:regulation of DNA-templated transcription"/>
    <property type="evidence" value="ECO:0007669"/>
    <property type="project" value="InterPro"/>
</dbReference>
<dbReference type="AlphaFoldDB" id="A0AA37SN09"/>
<dbReference type="CDD" id="cd00383">
    <property type="entry name" value="trans_reg_C"/>
    <property type="match status" value="1"/>
</dbReference>
<proteinExistence type="predicted"/>
<dbReference type="InterPro" id="IPR016032">
    <property type="entry name" value="Sig_transdc_resp-reg_C-effctor"/>
</dbReference>
<dbReference type="GO" id="GO:0003677">
    <property type="term" value="F:DNA binding"/>
    <property type="evidence" value="ECO:0007669"/>
    <property type="project" value="UniProtKB-UniRule"/>
</dbReference>
<gene>
    <name evidence="5" type="ORF">GCM10007940_20760</name>
</gene>
<feature type="domain" description="OmpR/PhoB-type" evidence="4">
    <location>
        <begin position="158"/>
        <end position="255"/>
    </location>
</feature>
<keyword evidence="1 2" id="KW-0238">DNA-binding</keyword>
<dbReference type="PROSITE" id="PS51755">
    <property type="entry name" value="OMPR_PHOB"/>
    <property type="match status" value="1"/>
</dbReference>
<dbReference type="Proteomes" id="UP001156666">
    <property type="component" value="Unassembled WGS sequence"/>
</dbReference>
<reference evidence="5" key="1">
    <citation type="journal article" date="2014" name="Int. J. Syst. Evol. Microbiol.">
        <title>Complete genome sequence of Corynebacterium casei LMG S-19264T (=DSM 44701T), isolated from a smear-ripened cheese.</title>
        <authorList>
            <consortium name="US DOE Joint Genome Institute (JGI-PGF)"/>
            <person name="Walter F."/>
            <person name="Albersmeier A."/>
            <person name="Kalinowski J."/>
            <person name="Ruckert C."/>
        </authorList>
    </citation>
    <scope>NUCLEOTIDE SEQUENCE</scope>
    <source>
        <strain evidence="5">NBRC 108769</strain>
    </source>
</reference>
<evidence type="ECO:0000313" key="6">
    <source>
        <dbReference type="Proteomes" id="UP001156666"/>
    </source>
</evidence>
<organism evidence="5 6">
    <name type="scientific">Portibacter lacus</name>
    <dbReference type="NCBI Taxonomy" id="1099794"/>
    <lineage>
        <taxon>Bacteria</taxon>
        <taxon>Pseudomonadati</taxon>
        <taxon>Bacteroidota</taxon>
        <taxon>Saprospiria</taxon>
        <taxon>Saprospirales</taxon>
        <taxon>Haliscomenobacteraceae</taxon>
        <taxon>Portibacter</taxon>
    </lineage>
</organism>
<evidence type="ECO:0000256" key="3">
    <source>
        <dbReference type="SAM" id="Phobius"/>
    </source>
</evidence>
<dbReference type="GO" id="GO:0000160">
    <property type="term" value="P:phosphorelay signal transduction system"/>
    <property type="evidence" value="ECO:0007669"/>
    <property type="project" value="InterPro"/>
</dbReference>
<keyword evidence="3" id="KW-1133">Transmembrane helix</keyword>
<feature type="transmembrane region" description="Helical" evidence="3">
    <location>
        <begin position="125"/>
        <end position="145"/>
    </location>
</feature>
<feature type="DNA-binding region" description="OmpR/PhoB-type" evidence="2">
    <location>
        <begin position="158"/>
        <end position="255"/>
    </location>
</feature>
<sequence length="257" mass="29454">MDDEYSEIVKIALRDAGNKLLLTNQDSTSRVLPITKIGNNRYQLSFQNTLSIQPDSLVSIMESSLAKLGIPEHYRVEVLQCEDSEVAYSYEMMSVIDNSEIPCAERDLPDACYILQVRFLNGPDLVSITYLILLAIVILSFGFAFRKKEDPELAAVERNYAMIGNYEFHLEQSKLVFNQEESNLTKKECELLEILNERINETVKRDELMKRIWEDNGVFVGRSLDTYISKLRKKLKLDSSIKISNVHGVGYKLEVQV</sequence>
<dbReference type="InterPro" id="IPR001867">
    <property type="entry name" value="OmpR/PhoB-type_DNA-bd"/>
</dbReference>
<accession>A0AA37SN09</accession>
<dbReference type="SMART" id="SM00862">
    <property type="entry name" value="Trans_reg_C"/>
    <property type="match status" value="1"/>
</dbReference>
<keyword evidence="3" id="KW-0472">Membrane</keyword>
<evidence type="ECO:0000259" key="4">
    <source>
        <dbReference type="PROSITE" id="PS51755"/>
    </source>
</evidence>
<dbReference type="Gene3D" id="1.10.10.10">
    <property type="entry name" value="Winged helix-like DNA-binding domain superfamily/Winged helix DNA-binding domain"/>
    <property type="match status" value="1"/>
</dbReference>
<name>A0AA37SN09_9BACT</name>
<dbReference type="Pfam" id="PF00486">
    <property type="entry name" value="Trans_reg_C"/>
    <property type="match status" value="1"/>
</dbReference>
<reference evidence="5" key="2">
    <citation type="submission" date="2023-01" db="EMBL/GenBank/DDBJ databases">
        <title>Draft genome sequence of Portibacter lacus strain NBRC 108769.</title>
        <authorList>
            <person name="Sun Q."/>
            <person name="Mori K."/>
        </authorList>
    </citation>
    <scope>NUCLEOTIDE SEQUENCE</scope>
    <source>
        <strain evidence="5">NBRC 108769</strain>
    </source>
</reference>
<dbReference type="SUPFAM" id="SSF46894">
    <property type="entry name" value="C-terminal effector domain of the bipartite response regulators"/>
    <property type="match status" value="1"/>
</dbReference>